<dbReference type="GO" id="GO:0005886">
    <property type="term" value="C:plasma membrane"/>
    <property type="evidence" value="ECO:0007669"/>
    <property type="project" value="UniProtKB-SubCell"/>
</dbReference>
<keyword evidence="6" id="KW-1133">Transmembrane helix</keyword>
<dbReference type="Pfam" id="PF00535">
    <property type="entry name" value="Glycos_transf_2"/>
    <property type="match status" value="1"/>
</dbReference>
<dbReference type="InterPro" id="IPR001173">
    <property type="entry name" value="Glyco_trans_2-like"/>
</dbReference>
<evidence type="ECO:0000256" key="1">
    <source>
        <dbReference type="ARBA" id="ARBA00004651"/>
    </source>
</evidence>
<dbReference type="Proteomes" id="UP000093796">
    <property type="component" value="Unassembled WGS sequence"/>
</dbReference>
<name>A0A1A0DQ06_ACEPA</name>
<dbReference type="InterPro" id="IPR050256">
    <property type="entry name" value="Glycosyltransferase_2"/>
</dbReference>
<dbReference type="FunFam" id="3.90.550.10:FF:000079">
    <property type="entry name" value="Probable glycosyl transferase"/>
    <property type="match status" value="1"/>
</dbReference>
<keyword evidence="4 9" id="KW-0808">Transferase</keyword>
<dbReference type="AlphaFoldDB" id="A0A1A0DQ06"/>
<sequence>MPSGFSPAFSVVVPCYNEQEVLPIFHQRLSAVMEGIGAPWEVVYVNDGSRDQTLAGMYALAEQDGRVSVVNLSRNFGKEIALTAGLDHARGTRGIIVIDADLQDPPEVIADLVAAWTDDVDTVYARRNTREGESIPKRLTAWMFYRVMKRLGNKVVIPPDTGDFRLMSRRLVDSLLLLRERHRFMKGLFAWVGFPSRAVLYDRAPRSAGKSSFNYWSLWNFALEGITSFSVLPLQLSTYMGLGISILAVCYGIWIVGCTLLFGNRVAGYPSLMAVILFLGGIQLMTVGLIGEYVGRIFNETKKRPLYLVEAYRPAQEKERTPEA</sequence>
<evidence type="ECO:0000256" key="2">
    <source>
        <dbReference type="ARBA" id="ARBA00022475"/>
    </source>
</evidence>
<keyword evidence="5" id="KW-0812">Transmembrane</keyword>
<dbReference type="RefSeq" id="WP_014457022.1">
    <property type="nucleotide sequence ID" value="NZ_CP039846.2"/>
</dbReference>
<evidence type="ECO:0000256" key="6">
    <source>
        <dbReference type="ARBA" id="ARBA00022989"/>
    </source>
</evidence>
<proteinExistence type="inferred from homology"/>
<comment type="caution">
    <text evidence="9">The sequence shown here is derived from an EMBL/GenBank/DDBJ whole genome shotgun (WGS) entry which is preliminary data.</text>
</comment>
<organism evidence="9 10">
    <name type="scientific">Acetobacter pasteurianus</name>
    <name type="common">Acetobacter turbidans</name>
    <dbReference type="NCBI Taxonomy" id="438"/>
    <lineage>
        <taxon>Bacteria</taxon>
        <taxon>Pseudomonadati</taxon>
        <taxon>Pseudomonadota</taxon>
        <taxon>Alphaproteobacteria</taxon>
        <taxon>Acetobacterales</taxon>
        <taxon>Acetobacteraceae</taxon>
        <taxon>Acetobacter</taxon>
    </lineage>
</organism>
<evidence type="ECO:0000256" key="4">
    <source>
        <dbReference type="ARBA" id="ARBA00022679"/>
    </source>
</evidence>
<evidence type="ECO:0000256" key="5">
    <source>
        <dbReference type="ARBA" id="ARBA00022692"/>
    </source>
</evidence>
<keyword evidence="3 9" id="KW-0328">Glycosyltransferase</keyword>
<protein>
    <submittedName>
        <fullName evidence="9">Dolichyl-phosphate beta-D-mannosyltransferase</fullName>
        <ecNumber evidence="9">2.4.1.83</ecNumber>
    </submittedName>
</protein>
<keyword evidence="7" id="KW-0472">Membrane</keyword>
<evidence type="ECO:0000313" key="9">
    <source>
        <dbReference type="EMBL" id="OAZ76921.1"/>
    </source>
</evidence>
<dbReference type="OrthoDB" id="9807795at2"/>
<dbReference type="PANTHER" id="PTHR48090">
    <property type="entry name" value="UNDECAPRENYL-PHOSPHATE 4-DEOXY-4-FORMAMIDO-L-ARABINOSE TRANSFERASE-RELATED"/>
    <property type="match status" value="1"/>
</dbReference>
<dbReference type="EC" id="2.4.1.83" evidence="9"/>
<dbReference type="CDD" id="cd04187">
    <property type="entry name" value="DPM1_like_bac"/>
    <property type="match status" value="1"/>
</dbReference>
<dbReference type="Gene3D" id="3.90.550.10">
    <property type="entry name" value="Spore Coat Polysaccharide Biosynthesis Protein SpsA, Chain A"/>
    <property type="match status" value="1"/>
</dbReference>
<evidence type="ECO:0000256" key="3">
    <source>
        <dbReference type="ARBA" id="ARBA00022676"/>
    </source>
</evidence>
<dbReference type="OMA" id="QVALPYE"/>
<reference evidence="9 10" key="1">
    <citation type="submission" date="2016-05" db="EMBL/GenBank/DDBJ databases">
        <title>Genome sequencing of Acetobacter pasteurianus strain SRCM100623.</title>
        <authorList>
            <person name="Song Y.R."/>
        </authorList>
    </citation>
    <scope>NUCLEOTIDE SEQUENCE [LARGE SCALE GENOMIC DNA]</scope>
    <source>
        <strain evidence="9 10">SRCM100623</strain>
    </source>
</reference>
<keyword evidence="2" id="KW-1003">Cell membrane</keyword>
<evidence type="ECO:0000256" key="7">
    <source>
        <dbReference type="ARBA" id="ARBA00023136"/>
    </source>
</evidence>
<comment type="subcellular location">
    <subcellularLocation>
        <location evidence="1">Cell membrane</location>
        <topology evidence="1">Multi-pass membrane protein</topology>
    </subcellularLocation>
</comment>
<evidence type="ECO:0000256" key="8">
    <source>
        <dbReference type="ARBA" id="ARBA00038152"/>
    </source>
</evidence>
<gene>
    <name evidence="9" type="ORF">SRCM100623_00147</name>
</gene>
<dbReference type="PANTHER" id="PTHR48090:SF1">
    <property type="entry name" value="PROPHAGE BACTOPRENOL GLUCOSYL TRANSFERASE HOMOLOG"/>
    <property type="match status" value="1"/>
</dbReference>
<dbReference type="GeneID" id="60376814"/>
<dbReference type="PATRIC" id="fig|438.15.peg.147"/>
<dbReference type="GO" id="GO:0004582">
    <property type="term" value="F:dolichyl-phosphate beta-D-mannosyltransferase activity"/>
    <property type="evidence" value="ECO:0007669"/>
    <property type="project" value="UniProtKB-EC"/>
</dbReference>
<evidence type="ECO:0000313" key="10">
    <source>
        <dbReference type="Proteomes" id="UP000093796"/>
    </source>
</evidence>
<dbReference type="EMBL" id="LYUD01000001">
    <property type="protein sequence ID" value="OAZ76921.1"/>
    <property type="molecule type" value="Genomic_DNA"/>
</dbReference>
<accession>A0A1A0DQ06</accession>
<dbReference type="eggNOG" id="COG1215">
    <property type="taxonomic scope" value="Bacteria"/>
</dbReference>
<dbReference type="InterPro" id="IPR029044">
    <property type="entry name" value="Nucleotide-diphossugar_trans"/>
</dbReference>
<dbReference type="SUPFAM" id="SSF53448">
    <property type="entry name" value="Nucleotide-diphospho-sugar transferases"/>
    <property type="match status" value="1"/>
</dbReference>
<comment type="similarity">
    <text evidence="8">Belongs to the glycosyltransferase 2 family. GtrB subfamily.</text>
</comment>